<dbReference type="EMBL" id="FZNN01000002">
    <property type="protein sequence ID" value="SNR35016.1"/>
    <property type="molecule type" value="Genomic_DNA"/>
</dbReference>
<gene>
    <name evidence="3" type="ORF">SAMN06265370_102336</name>
</gene>
<dbReference type="InterPro" id="IPR036397">
    <property type="entry name" value="RNaseH_sf"/>
</dbReference>
<keyword evidence="4" id="KW-1185">Reference proteome</keyword>
<protein>
    <submittedName>
        <fullName evidence="3">Mu transposase, C-terminal</fullName>
    </submittedName>
</protein>
<proteinExistence type="predicted"/>
<sequence length="740" mass="82749">MSAVALYNVPRGSELVLDQHRWRVVDKEPDGYFVEGVDNPECLVLPFHRVDDAIKVGDCEVITPKMSELRRQLRTYTGDLERLEQISEPERRDVRARLALMEAMDTLEAEGAKLTQRYLDRQDIRKRLRTLACDLANDPKLFHDAHIGSARRPHSLPKGRSLQEMRETFIKHGRAPIVLMRRHHKKGRQGEKRKQLTATQERFIDYVANIYLRKTQPKIGPLYDGATKAFDVPEMALLNGFEFPSITTVRARLKKLSPALKDVGRNGKRHAQNKYGAGSTDVRALKFGESCPTDQVLLSIFTDANGEVQFKVIDPRKDGTDLEEGEIRRLWMFFMIDLATRLPLAWILAESADGDHQKKLLRMAMRDKTREQVRYGCMREPAPPVKLKLVKSDNGTATRNAAVYASQLGLGTVVMTGRAYNSTDNSYAERPFGTLQWKVLNFMPGYTGSRPGELNGYDGQKNANVTPDDLMKVITRYFIDEYPFDSHSGTGMFGATPWQKYEEVKNLTDGIKAPSGELLRIHLGESAVATTSSEGVKIFGIPYNSKELQEFAGGASKKCTVLLNPDDLRKVSILSEEAKEIITADLKLTIFADMTLEEATAIMRAACEANPELRVLHKQHLEEAQRRRVRESGYFPDSNLPSSYTKIDELRRQADDMANVEFVSLSRSAPVGAAGSIMSREPGNVPQKPLSEPVGPADVPVPSSPSEGDKPPKPDVSSKGADTAINEFTPMFSPVTESKV</sequence>
<dbReference type="Proteomes" id="UP000198417">
    <property type="component" value="Unassembled WGS sequence"/>
</dbReference>
<reference evidence="3 4" key="1">
    <citation type="submission" date="2017-06" db="EMBL/GenBank/DDBJ databases">
        <authorList>
            <person name="Kim H.J."/>
            <person name="Triplett B.A."/>
        </authorList>
    </citation>
    <scope>NUCLEOTIDE SEQUENCE [LARGE SCALE GENOMIC DNA]</scope>
    <source>
        <strain evidence="3 4">DSM 29052</strain>
    </source>
</reference>
<dbReference type="RefSeq" id="WP_089269277.1">
    <property type="nucleotide sequence ID" value="NZ_FZNN01000002.1"/>
</dbReference>
<dbReference type="SUPFAM" id="SSF53098">
    <property type="entry name" value="Ribonuclease H-like"/>
    <property type="match status" value="1"/>
</dbReference>
<dbReference type="Gene3D" id="3.30.420.10">
    <property type="entry name" value="Ribonuclease H-like superfamily/Ribonuclease H"/>
    <property type="match status" value="1"/>
</dbReference>
<evidence type="ECO:0000256" key="1">
    <source>
        <dbReference type="SAM" id="MobiDB-lite"/>
    </source>
</evidence>
<evidence type="ECO:0000313" key="3">
    <source>
        <dbReference type="EMBL" id="SNR35016.1"/>
    </source>
</evidence>
<dbReference type="PROSITE" id="PS50994">
    <property type="entry name" value="INTEGRASE"/>
    <property type="match status" value="1"/>
</dbReference>
<dbReference type="GO" id="GO:0015074">
    <property type="term" value="P:DNA integration"/>
    <property type="evidence" value="ECO:0007669"/>
    <property type="project" value="InterPro"/>
</dbReference>
<organism evidence="3 4">
    <name type="scientific">Puniceibacterium sediminis</name>
    <dbReference type="NCBI Taxonomy" id="1608407"/>
    <lineage>
        <taxon>Bacteria</taxon>
        <taxon>Pseudomonadati</taxon>
        <taxon>Pseudomonadota</taxon>
        <taxon>Alphaproteobacteria</taxon>
        <taxon>Rhodobacterales</taxon>
        <taxon>Paracoccaceae</taxon>
        <taxon>Puniceibacterium</taxon>
    </lineage>
</organism>
<dbReference type="InterPro" id="IPR001584">
    <property type="entry name" value="Integrase_cat-core"/>
</dbReference>
<name>A0A238VLA1_9RHOB</name>
<dbReference type="AlphaFoldDB" id="A0A238VLA1"/>
<evidence type="ECO:0000259" key="2">
    <source>
        <dbReference type="PROSITE" id="PS50994"/>
    </source>
</evidence>
<dbReference type="InterPro" id="IPR012337">
    <property type="entry name" value="RNaseH-like_sf"/>
</dbReference>
<accession>A0A238VLA1</accession>
<feature type="region of interest" description="Disordered" evidence="1">
    <location>
        <begin position="674"/>
        <end position="740"/>
    </location>
</feature>
<evidence type="ECO:0000313" key="4">
    <source>
        <dbReference type="Proteomes" id="UP000198417"/>
    </source>
</evidence>
<dbReference type="OrthoDB" id="5287589at2"/>
<feature type="domain" description="Integrase catalytic" evidence="2">
    <location>
        <begin position="311"/>
        <end position="505"/>
    </location>
</feature>
<dbReference type="GO" id="GO:0003676">
    <property type="term" value="F:nucleic acid binding"/>
    <property type="evidence" value="ECO:0007669"/>
    <property type="project" value="InterPro"/>
</dbReference>